<evidence type="ECO:0000313" key="3">
    <source>
        <dbReference type="Proteomes" id="UP000184310"/>
    </source>
</evidence>
<keyword evidence="3" id="KW-1185">Reference proteome</keyword>
<dbReference type="EMBL" id="FQZB01000006">
    <property type="protein sequence ID" value="SHJ14592.1"/>
    <property type="molecule type" value="Genomic_DNA"/>
</dbReference>
<name>A0A1M6GXE0_9CLOT</name>
<dbReference type="Proteomes" id="UP000184310">
    <property type="component" value="Unassembled WGS sequence"/>
</dbReference>
<gene>
    <name evidence="2" type="ORF">SAMN02745163_01418</name>
</gene>
<reference evidence="2 3" key="1">
    <citation type="submission" date="2016-11" db="EMBL/GenBank/DDBJ databases">
        <authorList>
            <person name="Jaros S."/>
            <person name="Januszkiewicz K."/>
            <person name="Wedrychowicz H."/>
        </authorList>
    </citation>
    <scope>NUCLEOTIDE SEQUENCE [LARGE SCALE GENOMIC DNA]</scope>
    <source>
        <strain evidence="2 3">DSM 21758</strain>
    </source>
</reference>
<evidence type="ECO:0000313" key="2">
    <source>
        <dbReference type="EMBL" id="SHJ14592.1"/>
    </source>
</evidence>
<feature type="transmembrane region" description="Helical" evidence="1">
    <location>
        <begin position="151"/>
        <end position="172"/>
    </location>
</feature>
<feature type="transmembrane region" description="Helical" evidence="1">
    <location>
        <begin position="9"/>
        <end position="29"/>
    </location>
</feature>
<keyword evidence="1" id="KW-1133">Transmembrane helix</keyword>
<protein>
    <submittedName>
        <fullName evidence="2">Uncharacterized protein</fullName>
    </submittedName>
</protein>
<accession>A0A1M6GXE0</accession>
<evidence type="ECO:0000256" key="1">
    <source>
        <dbReference type="SAM" id="Phobius"/>
    </source>
</evidence>
<dbReference type="OrthoDB" id="1910370at2"/>
<dbReference type="RefSeq" id="WP_072985977.1">
    <property type="nucleotide sequence ID" value="NZ_FQZB01000006.1"/>
</dbReference>
<keyword evidence="1" id="KW-0472">Membrane</keyword>
<proteinExistence type="predicted"/>
<organism evidence="2 3">
    <name type="scientific">Clostridium cavendishii DSM 21758</name>
    <dbReference type="NCBI Taxonomy" id="1121302"/>
    <lineage>
        <taxon>Bacteria</taxon>
        <taxon>Bacillati</taxon>
        <taxon>Bacillota</taxon>
        <taxon>Clostridia</taxon>
        <taxon>Eubacteriales</taxon>
        <taxon>Clostridiaceae</taxon>
        <taxon>Clostridium</taxon>
    </lineage>
</organism>
<keyword evidence="1" id="KW-0812">Transmembrane</keyword>
<dbReference type="AlphaFoldDB" id="A0A1M6GXE0"/>
<sequence>MKSFRIIDLLLKSLFLLLFLIILVPFLPYKFQQIHNTNPDQTKLKLQHNQAIGGLSVIEGNDKIQAYVKTQNLSPTNNRIYLTGNTPYNDLSFSKNGVPLDTTFIVYGNFTDNAPNHETVIFDVKEWFPNSGYISIKYSKWWKNVNMDFNIFISTIILVFLILVAFISKLVIKTKLKKH</sequence>